<dbReference type="GO" id="GO:0016301">
    <property type="term" value="F:kinase activity"/>
    <property type="evidence" value="ECO:0007669"/>
    <property type="project" value="UniProtKB-KW"/>
</dbReference>
<dbReference type="PROSITE" id="PS00603">
    <property type="entry name" value="TK_CELLULAR_TYPE"/>
    <property type="match status" value="1"/>
</dbReference>
<dbReference type="SUPFAM" id="SSF52540">
    <property type="entry name" value="P-loop containing nucleoside triphosphate hydrolases"/>
    <property type="match status" value="1"/>
</dbReference>
<keyword evidence="5 8" id="KW-0547">Nucleotide-binding</keyword>
<comment type="subunit">
    <text evidence="8">Homotetramer.</text>
</comment>
<gene>
    <name evidence="8" type="primary">tdk</name>
    <name evidence="11" type="ORF">SAMN02910354_01923</name>
</gene>
<dbReference type="Gene3D" id="3.30.60.20">
    <property type="match status" value="1"/>
</dbReference>
<evidence type="ECO:0000256" key="6">
    <source>
        <dbReference type="ARBA" id="ARBA00022777"/>
    </source>
</evidence>
<dbReference type="RefSeq" id="WP_090656486.1">
    <property type="nucleotide sequence ID" value="NZ_CP015031.1"/>
</dbReference>
<accession>A0A1G5E6T1</accession>
<dbReference type="PANTHER" id="PTHR11441:SF0">
    <property type="entry name" value="THYMIDINE KINASE, CYTOSOLIC"/>
    <property type="match status" value="1"/>
</dbReference>
<evidence type="ECO:0000256" key="4">
    <source>
        <dbReference type="ARBA" id="ARBA00022679"/>
    </source>
</evidence>
<evidence type="ECO:0000256" key="7">
    <source>
        <dbReference type="ARBA" id="ARBA00022840"/>
    </source>
</evidence>
<evidence type="ECO:0000256" key="5">
    <source>
        <dbReference type="ARBA" id="ARBA00022741"/>
    </source>
</evidence>
<feature type="binding site" evidence="8">
    <location>
        <position position="147"/>
    </location>
    <ligand>
        <name>Zn(2+)</name>
        <dbReference type="ChEBI" id="CHEBI:29105"/>
    </ligand>
</feature>
<feature type="binding site" evidence="8">
    <location>
        <begin position="9"/>
        <end position="16"/>
    </location>
    <ligand>
        <name>ATP</name>
        <dbReference type="ChEBI" id="CHEBI:30616"/>
    </ligand>
</feature>
<dbReference type="EMBL" id="FMUQ01000017">
    <property type="protein sequence ID" value="SCY22607.1"/>
    <property type="molecule type" value="Genomic_DNA"/>
</dbReference>
<feature type="binding site" evidence="8">
    <location>
        <position position="185"/>
    </location>
    <ligand>
        <name>Zn(2+)</name>
        <dbReference type="ChEBI" id="CHEBI:29105"/>
    </ligand>
</feature>
<dbReference type="HAMAP" id="MF_00124">
    <property type="entry name" value="Thymidine_kinase"/>
    <property type="match status" value="1"/>
</dbReference>
<dbReference type="PIRSF" id="PIRSF035805">
    <property type="entry name" value="TK_cell"/>
    <property type="match status" value="1"/>
</dbReference>
<reference evidence="11 12" key="1">
    <citation type="submission" date="2016-10" db="EMBL/GenBank/DDBJ databases">
        <authorList>
            <person name="Varghese N."/>
            <person name="Submissions S."/>
        </authorList>
    </citation>
    <scope>NUCLEOTIDE SEQUENCE [LARGE SCALE GENOMIC DNA]</scope>
    <source>
        <strain evidence="11 12">DSM 22022</strain>
    </source>
</reference>
<evidence type="ECO:0000256" key="3">
    <source>
        <dbReference type="ARBA" id="ARBA00022634"/>
    </source>
</evidence>
<feature type="active site" description="Proton acceptor" evidence="8">
    <location>
        <position position="88"/>
    </location>
</feature>
<keyword evidence="7 8" id="KW-0067">ATP-binding</keyword>
<proteinExistence type="inferred from homology"/>
<dbReference type="InterPro" id="IPR027417">
    <property type="entry name" value="P-loop_NTPase"/>
</dbReference>
<keyword evidence="8" id="KW-0963">Cytoplasm</keyword>
<keyword evidence="12" id="KW-1185">Reference proteome</keyword>
<evidence type="ECO:0000256" key="2">
    <source>
        <dbReference type="ARBA" id="ARBA00012118"/>
    </source>
</evidence>
<evidence type="ECO:0000256" key="9">
    <source>
        <dbReference type="RuleBase" id="RU000544"/>
    </source>
</evidence>
<dbReference type="NCBIfam" id="NF003300">
    <property type="entry name" value="PRK04296.1-5"/>
    <property type="match status" value="1"/>
</dbReference>
<feature type="binding site" evidence="8">
    <location>
        <begin position="87"/>
        <end position="90"/>
    </location>
    <ligand>
        <name>ATP</name>
        <dbReference type="ChEBI" id="CHEBI:30616"/>
    </ligand>
</feature>
<dbReference type="Proteomes" id="UP000199588">
    <property type="component" value="Unassembled WGS sequence"/>
</dbReference>
<evidence type="ECO:0000313" key="11">
    <source>
        <dbReference type="EMBL" id="SCY22607.1"/>
    </source>
</evidence>
<dbReference type="SUPFAM" id="SSF57716">
    <property type="entry name" value="Glucocorticoid receptor-like (DNA-binding domain)"/>
    <property type="match status" value="1"/>
</dbReference>
<comment type="similarity">
    <text evidence="1 8 10">Belongs to the thymidine kinase family.</text>
</comment>
<keyword evidence="3 8" id="KW-0237">DNA synthesis</keyword>
<organism evidence="11 12">
    <name type="scientific">Basfia succiniciproducens</name>
    <dbReference type="NCBI Taxonomy" id="653940"/>
    <lineage>
        <taxon>Bacteria</taxon>
        <taxon>Pseudomonadati</taxon>
        <taxon>Pseudomonadota</taxon>
        <taxon>Gammaproteobacteria</taxon>
        <taxon>Pasteurellales</taxon>
        <taxon>Pasteurellaceae</taxon>
        <taxon>Basfia</taxon>
    </lineage>
</organism>
<feature type="binding site" evidence="8">
    <location>
        <position position="145"/>
    </location>
    <ligand>
        <name>Zn(2+)</name>
        <dbReference type="ChEBI" id="CHEBI:29105"/>
    </ligand>
</feature>
<name>A0A1G5E6T1_9PAST</name>
<evidence type="ECO:0000256" key="1">
    <source>
        <dbReference type="ARBA" id="ARBA00007587"/>
    </source>
</evidence>
<evidence type="ECO:0000256" key="8">
    <source>
        <dbReference type="HAMAP-Rule" id="MF_00124"/>
    </source>
</evidence>
<protein>
    <recommendedName>
        <fullName evidence="2 8">Thymidine kinase</fullName>
        <ecNumber evidence="2 8">2.7.1.21</ecNumber>
    </recommendedName>
</protein>
<comment type="subcellular location">
    <subcellularLocation>
        <location evidence="8">Cytoplasm</location>
    </subcellularLocation>
</comment>
<keyword evidence="8" id="KW-0479">Metal-binding</keyword>
<dbReference type="InterPro" id="IPR020633">
    <property type="entry name" value="Thymidine_kinase_CS"/>
</dbReference>
<dbReference type="PANTHER" id="PTHR11441">
    <property type="entry name" value="THYMIDINE KINASE"/>
    <property type="match status" value="1"/>
</dbReference>
<keyword evidence="4 8" id="KW-0808">Transferase</keyword>
<dbReference type="Pfam" id="PF00265">
    <property type="entry name" value="TK"/>
    <property type="match status" value="1"/>
</dbReference>
<sequence length="195" mass="22505">MAKLYFYYSTMNAGKSTTLLQSAYNYNERNMNTLVYTAAIDDRFGAGRVTSRIGISQQAKLFNRESNLFEEIKRHLASEKLHCILIDEAQFLTKQQVYQLTDVVDLLNIPVLCYGLRTDFQAELFEGSQYLLAWADQLEELKTICHCGRKANFVLRLNERGDVVKDGEQIQIGGNERYLSVCRFHFKQKTGKLHN</sequence>
<keyword evidence="8" id="KW-0862">Zinc</keyword>
<evidence type="ECO:0000313" key="12">
    <source>
        <dbReference type="Proteomes" id="UP000199588"/>
    </source>
</evidence>
<dbReference type="EC" id="2.7.1.21" evidence="2 8"/>
<evidence type="ECO:0000256" key="10">
    <source>
        <dbReference type="RuleBase" id="RU004165"/>
    </source>
</evidence>
<comment type="catalytic activity">
    <reaction evidence="8 9">
        <text>thymidine + ATP = dTMP + ADP + H(+)</text>
        <dbReference type="Rhea" id="RHEA:19129"/>
        <dbReference type="ChEBI" id="CHEBI:15378"/>
        <dbReference type="ChEBI" id="CHEBI:17748"/>
        <dbReference type="ChEBI" id="CHEBI:30616"/>
        <dbReference type="ChEBI" id="CHEBI:63528"/>
        <dbReference type="ChEBI" id="CHEBI:456216"/>
        <dbReference type="EC" id="2.7.1.21"/>
    </reaction>
</comment>
<comment type="caution">
    <text evidence="11">The sequence shown here is derived from an EMBL/GenBank/DDBJ whole genome shotgun (WGS) entry which is preliminary data.</text>
</comment>
<keyword evidence="6 8" id="KW-0418">Kinase</keyword>
<dbReference type="InterPro" id="IPR001267">
    <property type="entry name" value="Thymidine_kinase"/>
</dbReference>
<dbReference type="Gene3D" id="3.40.50.300">
    <property type="entry name" value="P-loop containing nucleotide triphosphate hydrolases"/>
    <property type="match status" value="1"/>
</dbReference>
<feature type="binding site" evidence="8">
    <location>
        <position position="182"/>
    </location>
    <ligand>
        <name>Zn(2+)</name>
        <dbReference type="ChEBI" id="CHEBI:29105"/>
    </ligand>
</feature>